<gene>
    <name evidence="3" type="ORF">WMO14_03260</name>
</gene>
<feature type="domain" description="Pyruvate carboxyltransferase" evidence="2">
    <location>
        <begin position="110"/>
        <end position="258"/>
    </location>
</feature>
<dbReference type="InterPro" id="IPR050073">
    <property type="entry name" value="2-IPM_HCS-like"/>
</dbReference>
<dbReference type="SUPFAM" id="SSF51569">
    <property type="entry name" value="Aldolase"/>
    <property type="match status" value="1"/>
</dbReference>
<keyword evidence="1" id="KW-0464">Manganese</keyword>
<evidence type="ECO:0000313" key="3">
    <source>
        <dbReference type="EMBL" id="MEQ2378905.1"/>
    </source>
</evidence>
<dbReference type="PANTHER" id="PTHR10277">
    <property type="entry name" value="HOMOCITRATE SYNTHASE-RELATED"/>
    <property type="match status" value="1"/>
</dbReference>
<dbReference type="Proteomes" id="UP001442364">
    <property type="component" value="Unassembled WGS sequence"/>
</dbReference>
<accession>A0ABV1BTS4</accession>
<dbReference type="Pfam" id="PF00682">
    <property type="entry name" value="HMGL-like"/>
    <property type="match status" value="1"/>
</dbReference>
<evidence type="ECO:0000256" key="1">
    <source>
        <dbReference type="ARBA" id="ARBA00023211"/>
    </source>
</evidence>
<evidence type="ECO:0000259" key="2">
    <source>
        <dbReference type="Pfam" id="PF00682"/>
    </source>
</evidence>
<dbReference type="Gene3D" id="3.20.20.70">
    <property type="entry name" value="Aldolase class I"/>
    <property type="match status" value="1"/>
</dbReference>
<dbReference type="RefSeq" id="WP_349153268.1">
    <property type="nucleotide sequence ID" value="NZ_DAWDAH010000001.1"/>
</dbReference>
<comment type="caution">
    <text evidence="3">The sequence shown here is derived from an EMBL/GenBank/DDBJ whole genome shotgun (WGS) entry which is preliminary data.</text>
</comment>
<dbReference type="EMBL" id="JBBMER010000002">
    <property type="protein sequence ID" value="MEQ2378905.1"/>
    <property type="molecule type" value="Genomic_DNA"/>
</dbReference>
<evidence type="ECO:0000313" key="4">
    <source>
        <dbReference type="Proteomes" id="UP001442364"/>
    </source>
</evidence>
<organism evidence="3 4">
    <name type="scientific">[Lactobacillus] rogosae</name>
    <dbReference type="NCBI Taxonomy" id="706562"/>
    <lineage>
        <taxon>Bacteria</taxon>
        <taxon>Bacillati</taxon>
        <taxon>Bacillota</taxon>
        <taxon>Clostridia</taxon>
        <taxon>Lachnospirales</taxon>
        <taxon>Lachnospiraceae</taxon>
        <taxon>Lachnospira</taxon>
    </lineage>
</organism>
<dbReference type="InterPro" id="IPR000891">
    <property type="entry name" value="PYR_CT"/>
</dbReference>
<dbReference type="InterPro" id="IPR013785">
    <property type="entry name" value="Aldolase_TIM"/>
</dbReference>
<protein>
    <recommendedName>
        <fullName evidence="2">Pyruvate carboxyltransferase domain-containing protein</fullName>
    </recommendedName>
</protein>
<dbReference type="PANTHER" id="PTHR10277:SF9">
    <property type="entry name" value="2-ISOPROPYLMALATE SYNTHASE 1, CHLOROPLASTIC-RELATED"/>
    <property type="match status" value="1"/>
</dbReference>
<reference evidence="3 4" key="1">
    <citation type="submission" date="2024-03" db="EMBL/GenBank/DDBJ databases">
        <title>Human intestinal bacterial collection.</title>
        <authorList>
            <person name="Pauvert C."/>
            <person name="Hitch T.C.A."/>
            <person name="Clavel T."/>
        </authorList>
    </citation>
    <scope>NUCLEOTIDE SEQUENCE [LARGE SCALE GENOMIC DNA]</scope>
    <source>
        <strain evidence="3 4">CLA-AA-H255</strain>
    </source>
</reference>
<keyword evidence="4" id="KW-1185">Reference proteome</keyword>
<sequence>MSIQITDCTIRDGGYLFNKNSNPEFVKGIMKGLAEAGIDFVETGFLQTNVTGETLVYADSVDARKYLPENRKNTQFLGFCDNSRYSLENLDDYDGKSFKWLRISFAQHEIDAAIDFCKGAKEKGYLVQFNPMDSISYTYEERSSLIEKVNEAKPAAFSIVDTFGAMDMTDLVSIFRQVDSLLDKNIRIGLHSHDNLGLSCALAERMIELAEESGRDIIVDGSLFGMGRGAGNAKTELLADYINKHCGGHYDLQKLLETIDTYIIPILGEVHYGYDLHMYVCGTKHSHVDNVYHLKKAYNCTANEMFDVVEALSPQQRTRYGTGYSKTDFSALDKIYYDYKKGAKSE</sequence>
<proteinExistence type="predicted"/>
<name>A0ABV1BTS4_9FIRM</name>